<dbReference type="Pfam" id="PF05958">
    <property type="entry name" value="tRNA_U5-meth_tr"/>
    <property type="match status" value="1"/>
</dbReference>
<evidence type="ECO:0000256" key="3">
    <source>
        <dbReference type="ARBA" id="ARBA00022679"/>
    </source>
</evidence>
<dbReference type="GO" id="GO:0051539">
    <property type="term" value="F:4 iron, 4 sulfur cluster binding"/>
    <property type="evidence" value="ECO:0007669"/>
    <property type="project" value="UniProtKB-KW"/>
</dbReference>
<evidence type="ECO:0000313" key="10">
    <source>
        <dbReference type="Proteomes" id="UP000186098"/>
    </source>
</evidence>
<protein>
    <submittedName>
        <fullName evidence="9">23S rRNA m(5)U-1939 methyltransferase</fullName>
    </submittedName>
</protein>
<evidence type="ECO:0000256" key="4">
    <source>
        <dbReference type="ARBA" id="ARBA00022691"/>
    </source>
</evidence>
<dbReference type="STRING" id="407234.SAMN05421795_102362"/>
<dbReference type="Gene3D" id="2.40.50.1070">
    <property type="match status" value="1"/>
</dbReference>
<keyword evidence="1" id="KW-0479">Metal-binding</keyword>
<dbReference type="AlphaFoldDB" id="A0A1N7KZU9"/>
<feature type="active site" description="Nucleophile" evidence="6">
    <location>
        <position position="391"/>
    </location>
</feature>
<organism evidence="9 10">
    <name type="scientific">Phaeovulum vinaykumarii</name>
    <dbReference type="NCBI Taxonomy" id="407234"/>
    <lineage>
        <taxon>Bacteria</taxon>
        <taxon>Pseudomonadati</taxon>
        <taxon>Pseudomonadota</taxon>
        <taxon>Alphaproteobacteria</taxon>
        <taxon>Rhodobacterales</taxon>
        <taxon>Paracoccaceae</taxon>
        <taxon>Phaeovulum</taxon>
    </lineage>
</organism>
<keyword evidence="3 6" id="KW-0808">Transferase</keyword>
<dbReference type="SUPFAM" id="SSF53335">
    <property type="entry name" value="S-adenosyl-L-methionine-dependent methyltransferases"/>
    <property type="match status" value="1"/>
</dbReference>
<dbReference type="Gene3D" id="3.40.50.150">
    <property type="entry name" value="Vaccinia Virus protein VP39"/>
    <property type="match status" value="1"/>
</dbReference>
<dbReference type="RefSeq" id="WP_076364091.1">
    <property type="nucleotide sequence ID" value="NZ_FTOM01000002.1"/>
</dbReference>
<dbReference type="InterPro" id="IPR012340">
    <property type="entry name" value="NA-bd_OB-fold"/>
</dbReference>
<name>A0A1N7KZU9_9RHOB</name>
<proteinExistence type="inferred from homology"/>
<keyword evidence="2 6" id="KW-0489">Methyltransferase</keyword>
<dbReference type="Proteomes" id="UP000186098">
    <property type="component" value="Unassembled WGS sequence"/>
</dbReference>
<evidence type="ECO:0000256" key="1">
    <source>
        <dbReference type="ARBA" id="ARBA00022485"/>
    </source>
</evidence>
<dbReference type="InterPro" id="IPR010280">
    <property type="entry name" value="U5_MeTrfase_fam"/>
</dbReference>
<dbReference type="InterPro" id="IPR029063">
    <property type="entry name" value="SAM-dependent_MTases_sf"/>
</dbReference>
<evidence type="ECO:0000313" key="9">
    <source>
        <dbReference type="EMBL" id="SIS67105.1"/>
    </source>
</evidence>
<reference evidence="10" key="1">
    <citation type="submission" date="2017-01" db="EMBL/GenBank/DDBJ databases">
        <authorList>
            <person name="Varghese N."/>
            <person name="Submissions S."/>
        </authorList>
    </citation>
    <scope>NUCLEOTIDE SEQUENCE [LARGE SCALE GENOMIC DNA]</scope>
    <source>
        <strain evidence="10">DSM 18714</strain>
    </source>
</reference>
<dbReference type="PROSITE" id="PS01230">
    <property type="entry name" value="TRMA_1"/>
    <property type="match status" value="1"/>
</dbReference>
<dbReference type="InterPro" id="IPR030390">
    <property type="entry name" value="MeTrfase_TrmA_AS"/>
</dbReference>
<keyword evidence="1" id="KW-0408">Iron</keyword>
<keyword evidence="4 6" id="KW-0949">S-adenosyl-L-methionine</keyword>
<feature type="binding site" evidence="6">
    <location>
        <position position="364"/>
    </location>
    <ligand>
        <name>S-adenosyl-L-methionine</name>
        <dbReference type="ChEBI" id="CHEBI:59789"/>
    </ligand>
</feature>
<keyword evidence="10" id="KW-1185">Reference proteome</keyword>
<dbReference type="PROSITE" id="PS51687">
    <property type="entry name" value="SAM_MT_RNA_M5U"/>
    <property type="match status" value="1"/>
</dbReference>
<evidence type="ECO:0000256" key="5">
    <source>
        <dbReference type="ARBA" id="ARBA00023014"/>
    </source>
</evidence>
<sequence>MKARISRLTLAGLGLAETDDGARVEVEGALPDEEIEGTPHEGRIAAPKILAPSPDRVRPPCPHARACGGCALQHAGDDFVARWKAGVIVRALAAQGLELAGPSDAGPSDADTPDAGLSDADTRPRLRPIVTSAPGTRRRATLAGRRTKSGVLVGFHARASGTIVPVPECRLLDPALLATLPALGEMTTAGASRKAEIAFALSRTEAGVSVAATGGKPLDAGLRAALAGIAAQADLADLAWEGEPVARARPPLVRLGPALLPLPPGAFRQATPEGEAALIAAVRTALGDARHVADLFAGIGTFALPLATRAEVHAVEGAAPALAALDAGWRATPDLRRISTETRDLFRRPLLPDELARFDAVVLDPPRAGAAAQAAELARPGGPRVLAYVSCNPVSFARDLRVLADGGWRLDWVQPVDQFRWSGHVELAARLVR</sequence>
<keyword evidence="1" id="KW-0004">4Fe-4S</keyword>
<dbReference type="PANTHER" id="PTHR11061">
    <property type="entry name" value="RNA M5U METHYLTRANSFERASE"/>
    <property type="match status" value="1"/>
</dbReference>
<accession>A0A1N7KZU9</accession>
<dbReference type="EMBL" id="FTOM01000002">
    <property type="protein sequence ID" value="SIS67105.1"/>
    <property type="molecule type" value="Genomic_DNA"/>
</dbReference>
<keyword evidence="5" id="KW-0411">Iron-sulfur</keyword>
<dbReference type="Gene3D" id="2.40.50.140">
    <property type="entry name" value="Nucleic acid-binding proteins"/>
    <property type="match status" value="1"/>
</dbReference>
<evidence type="ECO:0000256" key="6">
    <source>
        <dbReference type="PROSITE-ProRule" id="PRU01024"/>
    </source>
</evidence>
<dbReference type="OrthoDB" id="9804590at2"/>
<evidence type="ECO:0000256" key="8">
    <source>
        <dbReference type="SAM" id="MobiDB-lite"/>
    </source>
</evidence>
<comment type="similarity">
    <text evidence="6">Belongs to the class I-like SAM-binding methyltransferase superfamily. RNA M5U methyltransferase family.</text>
</comment>
<dbReference type="GO" id="GO:0070041">
    <property type="term" value="F:rRNA (uridine-C5-)-methyltransferase activity"/>
    <property type="evidence" value="ECO:0007669"/>
    <property type="project" value="TreeGrafter"/>
</dbReference>
<evidence type="ECO:0000256" key="7">
    <source>
        <dbReference type="PROSITE-ProRule" id="PRU10015"/>
    </source>
</evidence>
<dbReference type="PANTHER" id="PTHR11061:SF49">
    <property type="entry name" value="23S RRNA (URACIL(1939)-C(5))-METHYLTRANSFERASE RLMD"/>
    <property type="match status" value="1"/>
</dbReference>
<evidence type="ECO:0000256" key="2">
    <source>
        <dbReference type="ARBA" id="ARBA00022603"/>
    </source>
</evidence>
<feature type="active site" evidence="7">
    <location>
        <position position="391"/>
    </location>
</feature>
<gene>
    <name evidence="9" type="ORF">SAMN05421795_102362</name>
</gene>
<dbReference type="GO" id="GO:0070475">
    <property type="term" value="P:rRNA base methylation"/>
    <property type="evidence" value="ECO:0007669"/>
    <property type="project" value="TreeGrafter"/>
</dbReference>
<feature type="binding site" evidence="6">
    <location>
        <position position="296"/>
    </location>
    <ligand>
        <name>S-adenosyl-L-methionine</name>
        <dbReference type="ChEBI" id="CHEBI:59789"/>
    </ligand>
</feature>
<feature type="binding site" evidence="6">
    <location>
        <position position="316"/>
    </location>
    <ligand>
        <name>S-adenosyl-L-methionine</name>
        <dbReference type="ChEBI" id="CHEBI:59789"/>
    </ligand>
</feature>
<feature type="binding site" evidence="6">
    <location>
        <position position="269"/>
    </location>
    <ligand>
        <name>S-adenosyl-L-methionine</name>
        <dbReference type="ChEBI" id="CHEBI:59789"/>
    </ligand>
</feature>
<feature type="region of interest" description="Disordered" evidence="8">
    <location>
        <begin position="100"/>
        <end position="124"/>
    </location>
</feature>